<keyword evidence="2" id="KW-0378">Hydrolase</keyword>
<sequence>MSAANDAFATTGRTEFSFDSADGKSQVRAVLWVPLAMERADAAAGEPSLGCFKPRGVVQLVHGMAEHIDRYDDFARFLADAGYLVAGHDHIGHGDTAAAPECRGVIGAEGGADAMIDDVEQLRLLVSQQVAPGTPYFIFGHSMGSLVLRSYLPRYGQGLAGAVICGTANEATAVSRAGNLAARAIAAVRGDGYRSGLLHALADGAYSRAIKDARTPFDWLSRDPAVADAFMADEACGFMFGAGAYATLTDLAHRANDPATYRDTPHDLPLLFVSGDADPVGKCGRAVAAAAESMEAAGAEDLTLRLFPGMRHEILNELGKQEVYDFILNWINSHN</sequence>
<dbReference type="AlphaFoldDB" id="A0A369NVL8"/>
<reference evidence="2 3" key="1">
    <citation type="journal article" date="2018" name="Elife">
        <title>Discovery and characterization of a prevalent human gut bacterial enzyme sufficient for the inactivation of a family of plant toxins.</title>
        <authorList>
            <person name="Koppel N."/>
            <person name="Bisanz J.E."/>
            <person name="Pandelia M.E."/>
            <person name="Turnbaugh P.J."/>
            <person name="Balskus E.P."/>
        </authorList>
    </citation>
    <scope>NUCLEOTIDE SEQUENCE [LARGE SCALE GENOMIC DNA]</scope>
    <source>
        <strain evidence="2 3">OB21 GAM 11</strain>
    </source>
</reference>
<evidence type="ECO:0000259" key="1">
    <source>
        <dbReference type="Pfam" id="PF12146"/>
    </source>
</evidence>
<proteinExistence type="predicted"/>
<dbReference type="Proteomes" id="UP000253805">
    <property type="component" value="Unassembled WGS sequence"/>
</dbReference>
<dbReference type="SUPFAM" id="SSF53474">
    <property type="entry name" value="alpha/beta-Hydrolases"/>
    <property type="match status" value="1"/>
</dbReference>
<dbReference type="EMBL" id="PPUT01000031">
    <property type="protein sequence ID" value="RDC42270.1"/>
    <property type="molecule type" value="Genomic_DNA"/>
</dbReference>
<dbReference type="PANTHER" id="PTHR11614">
    <property type="entry name" value="PHOSPHOLIPASE-RELATED"/>
    <property type="match status" value="1"/>
</dbReference>
<gene>
    <name evidence="2" type="ORF">C1850_10065</name>
</gene>
<protein>
    <submittedName>
        <fullName evidence="2">Alpha/beta hydrolase</fullName>
    </submittedName>
</protein>
<comment type="caution">
    <text evidence="2">The sequence shown here is derived from an EMBL/GenBank/DDBJ whole genome shotgun (WGS) entry which is preliminary data.</text>
</comment>
<evidence type="ECO:0000313" key="3">
    <source>
        <dbReference type="Proteomes" id="UP000253805"/>
    </source>
</evidence>
<evidence type="ECO:0000313" key="2">
    <source>
        <dbReference type="EMBL" id="RDC42270.1"/>
    </source>
</evidence>
<feature type="domain" description="Serine aminopeptidase S33" evidence="1">
    <location>
        <begin position="53"/>
        <end position="318"/>
    </location>
</feature>
<dbReference type="Pfam" id="PF12146">
    <property type="entry name" value="Hydrolase_4"/>
    <property type="match status" value="1"/>
</dbReference>
<dbReference type="GO" id="GO:0016787">
    <property type="term" value="F:hydrolase activity"/>
    <property type="evidence" value="ECO:0007669"/>
    <property type="project" value="UniProtKB-KW"/>
</dbReference>
<dbReference type="InterPro" id="IPR029058">
    <property type="entry name" value="AB_hydrolase_fold"/>
</dbReference>
<dbReference type="InterPro" id="IPR051044">
    <property type="entry name" value="MAG_DAG_Lipase"/>
</dbReference>
<organism evidence="2 3">
    <name type="scientific">Adlercreutzia equolifaciens subsp. celatus</name>
    <dbReference type="NCBI Taxonomy" id="394340"/>
    <lineage>
        <taxon>Bacteria</taxon>
        <taxon>Bacillati</taxon>
        <taxon>Actinomycetota</taxon>
        <taxon>Coriobacteriia</taxon>
        <taxon>Eggerthellales</taxon>
        <taxon>Eggerthellaceae</taxon>
        <taxon>Adlercreutzia</taxon>
    </lineage>
</organism>
<dbReference type="InterPro" id="IPR022742">
    <property type="entry name" value="Hydrolase_4"/>
</dbReference>
<accession>A0A369NVL8</accession>
<dbReference type="RefSeq" id="WP_114549595.1">
    <property type="nucleotide sequence ID" value="NZ_PPUT01000031.1"/>
</dbReference>
<dbReference type="Gene3D" id="3.40.50.1820">
    <property type="entry name" value="alpha/beta hydrolase"/>
    <property type="match status" value="1"/>
</dbReference>
<name>A0A369NVL8_9ACTN</name>